<keyword evidence="9" id="KW-0735">Signal-anchor</keyword>
<evidence type="ECO:0000256" key="1">
    <source>
        <dbReference type="ARBA" id="ARBA00004323"/>
    </source>
</evidence>
<organism evidence="10 11">
    <name type="scientific">Elysia marginata</name>
    <dbReference type="NCBI Taxonomy" id="1093978"/>
    <lineage>
        <taxon>Eukaryota</taxon>
        <taxon>Metazoa</taxon>
        <taxon>Spiralia</taxon>
        <taxon>Lophotrochozoa</taxon>
        <taxon>Mollusca</taxon>
        <taxon>Gastropoda</taxon>
        <taxon>Heterobranchia</taxon>
        <taxon>Euthyneura</taxon>
        <taxon>Panpulmonata</taxon>
        <taxon>Sacoglossa</taxon>
        <taxon>Placobranchoidea</taxon>
        <taxon>Plakobranchidae</taxon>
        <taxon>Elysia</taxon>
    </lineage>
</organism>
<evidence type="ECO:0000256" key="4">
    <source>
        <dbReference type="ARBA" id="ARBA00022692"/>
    </source>
</evidence>
<dbReference type="PANTHER" id="PTHR12137">
    <property type="entry name" value="CARBOHYDRATE SULFOTRANSFERASE"/>
    <property type="match status" value="1"/>
</dbReference>
<dbReference type="AlphaFoldDB" id="A0AAV4IER2"/>
<accession>A0AAV4IER2</accession>
<proteinExistence type="inferred from homology"/>
<keyword evidence="3 9" id="KW-0808">Transferase</keyword>
<evidence type="ECO:0000256" key="6">
    <source>
        <dbReference type="ARBA" id="ARBA00023034"/>
    </source>
</evidence>
<keyword evidence="6 9" id="KW-0333">Golgi apparatus</keyword>
<dbReference type="InterPro" id="IPR005331">
    <property type="entry name" value="Sulfotransferase"/>
</dbReference>
<comment type="caution">
    <text evidence="10">The sequence shown here is derived from an EMBL/GenBank/DDBJ whole genome shotgun (WGS) entry which is preliminary data.</text>
</comment>
<evidence type="ECO:0000256" key="9">
    <source>
        <dbReference type="RuleBase" id="RU364020"/>
    </source>
</evidence>
<sequence length="228" mass="26266">MFSTTQDQAAPSCISGRLRRDTACPSRILSPGLVNRTHSPQTPLRDSLQGDNYRHAHLICQGQAWSRDQGEASCGHICPQSIDVFNTKVHLGQVDPMSQITRFFVHHVSEGNGIYFRFGESPARIQRSTRAMFVREPLSRLWAVYLDKFVLPDSWMDHGLRILHRRRWRSVHSQDRESHQSCPTDVTFSEFLQYALVKQDSHWSPIHKTCDPCLFKPHIVGKVETFDR</sequence>
<dbReference type="PANTHER" id="PTHR12137:SF54">
    <property type="entry name" value="CARBOHYDRATE SULFOTRANSFERASE"/>
    <property type="match status" value="1"/>
</dbReference>
<evidence type="ECO:0000256" key="2">
    <source>
        <dbReference type="ARBA" id="ARBA00006339"/>
    </source>
</evidence>
<dbReference type="Proteomes" id="UP000762676">
    <property type="component" value="Unassembled WGS sequence"/>
</dbReference>
<name>A0AAV4IER2_9GAST</name>
<protein>
    <recommendedName>
        <fullName evidence="9">Carbohydrate sulfotransferase</fullName>
        <ecNumber evidence="9">2.8.2.-</ecNumber>
    </recommendedName>
</protein>
<evidence type="ECO:0000256" key="7">
    <source>
        <dbReference type="ARBA" id="ARBA00023136"/>
    </source>
</evidence>
<comment type="subcellular location">
    <subcellularLocation>
        <location evidence="1 9">Golgi apparatus membrane</location>
        <topology evidence="1 9">Single-pass type II membrane protein</topology>
    </subcellularLocation>
</comment>
<reference evidence="10 11" key="1">
    <citation type="journal article" date="2021" name="Elife">
        <title>Chloroplast acquisition without the gene transfer in kleptoplastic sea slugs, Plakobranchus ocellatus.</title>
        <authorList>
            <person name="Maeda T."/>
            <person name="Takahashi S."/>
            <person name="Yoshida T."/>
            <person name="Shimamura S."/>
            <person name="Takaki Y."/>
            <person name="Nagai Y."/>
            <person name="Toyoda A."/>
            <person name="Suzuki Y."/>
            <person name="Arimoto A."/>
            <person name="Ishii H."/>
            <person name="Satoh N."/>
            <person name="Nishiyama T."/>
            <person name="Hasebe M."/>
            <person name="Maruyama T."/>
            <person name="Minagawa J."/>
            <person name="Obokata J."/>
            <person name="Shigenobu S."/>
        </authorList>
    </citation>
    <scope>NUCLEOTIDE SEQUENCE [LARGE SCALE GENOMIC DNA]</scope>
</reference>
<dbReference type="GO" id="GO:0000139">
    <property type="term" value="C:Golgi membrane"/>
    <property type="evidence" value="ECO:0007669"/>
    <property type="project" value="UniProtKB-SubCell"/>
</dbReference>
<keyword evidence="8 9" id="KW-0325">Glycoprotein</keyword>
<keyword evidence="9" id="KW-0119">Carbohydrate metabolism</keyword>
<evidence type="ECO:0000313" key="11">
    <source>
        <dbReference type="Proteomes" id="UP000762676"/>
    </source>
</evidence>
<dbReference type="Pfam" id="PF03567">
    <property type="entry name" value="Sulfotransfer_2"/>
    <property type="match status" value="1"/>
</dbReference>
<keyword evidence="11" id="KW-1185">Reference proteome</keyword>
<keyword evidence="7" id="KW-0472">Membrane</keyword>
<evidence type="ECO:0000256" key="3">
    <source>
        <dbReference type="ARBA" id="ARBA00022679"/>
    </source>
</evidence>
<dbReference type="EMBL" id="BMAT01009634">
    <property type="protein sequence ID" value="GFS10584.1"/>
    <property type="molecule type" value="Genomic_DNA"/>
</dbReference>
<dbReference type="GO" id="GO:0016051">
    <property type="term" value="P:carbohydrate biosynthetic process"/>
    <property type="evidence" value="ECO:0007669"/>
    <property type="project" value="InterPro"/>
</dbReference>
<evidence type="ECO:0000256" key="5">
    <source>
        <dbReference type="ARBA" id="ARBA00022989"/>
    </source>
</evidence>
<dbReference type="InterPro" id="IPR018011">
    <property type="entry name" value="Carb_sulfotrans_8-10"/>
</dbReference>
<keyword evidence="5" id="KW-1133">Transmembrane helix</keyword>
<evidence type="ECO:0000313" key="10">
    <source>
        <dbReference type="EMBL" id="GFS10584.1"/>
    </source>
</evidence>
<comment type="similarity">
    <text evidence="2 9">Belongs to the sulfotransferase 2 family.</text>
</comment>
<keyword evidence="4" id="KW-0812">Transmembrane</keyword>
<evidence type="ECO:0000256" key="8">
    <source>
        <dbReference type="ARBA" id="ARBA00023180"/>
    </source>
</evidence>
<dbReference type="GO" id="GO:0008146">
    <property type="term" value="F:sulfotransferase activity"/>
    <property type="evidence" value="ECO:0007669"/>
    <property type="project" value="InterPro"/>
</dbReference>
<dbReference type="EC" id="2.8.2.-" evidence="9"/>
<gene>
    <name evidence="10" type="ORF">ElyMa_004812900</name>
</gene>